<comment type="similarity">
    <text evidence="3">Belongs to the gas vesicle GvpF/GvpL family.</text>
</comment>
<dbReference type="PANTHER" id="PTHR36852:SF1">
    <property type="entry name" value="PROTEIN GVPL 2"/>
    <property type="match status" value="1"/>
</dbReference>
<dbReference type="GO" id="GO:0031412">
    <property type="term" value="P:gas vesicle organization"/>
    <property type="evidence" value="ECO:0007669"/>
    <property type="project" value="InterPro"/>
</dbReference>
<evidence type="ECO:0000313" key="5">
    <source>
        <dbReference type="Proteomes" id="UP000245507"/>
    </source>
</evidence>
<sequence length="248" mass="27210">MTATEVEQTALFVYGVVRADAEVPEIPGVAGAVIHTVAHDEVMAVVGDVDVSRPVVRKADLQAYQQVLDRLAVSGPVVPVRFGTALPDATSVIDVLLADRPDLVELLDALEGRSQMTLRARYVEDVVLAEVVADDPVIRDLNERTRGLPEEASWADRIRLGELVARAVDRRRQDDAADLLDTVLPLAVEHRTLRGAGLDHVVEVALLVDHDRREELEQTLEAYAEAVHERIRLRLVGPLAPYDFVGTT</sequence>
<dbReference type="InterPro" id="IPR009430">
    <property type="entry name" value="GvpL/GvpF"/>
</dbReference>
<comment type="subcellular location">
    <subcellularLocation>
        <location evidence="2">Gas vesicle</location>
    </subcellularLocation>
</comment>
<name>A0A316TG50_9ACTN</name>
<keyword evidence="1" id="KW-0304">Gas vesicle</keyword>
<dbReference type="GO" id="GO:0031411">
    <property type="term" value="C:gas vesicle"/>
    <property type="evidence" value="ECO:0007669"/>
    <property type="project" value="UniProtKB-SubCell"/>
</dbReference>
<reference evidence="4 5" key="1">
    <citation type="submission" date="2018-05" db="EMBL/GenBank/DDBJ databases">
        <title>Nocardioides silvaticus genome.</title>
        <authorList>
            <person name="Li C."/>
            <person name="Wang G."/>
        </authorList>
    </citation>
    <scope>NUCLEOTIDE SEQUENCE [LARGE SCALE GENOMIC DNA]</scope>
    <source>
        <strain evidence="4 5">CCTCC AB 2018079</strain>
    </source>
</reference>
<dbReference type="EMBL" id="QGDD01000006">
    <property type="protein sequence ID" value="PWN02139.1"/>
    <property type="molecule type" value="Genomic_DNA"/>
</dbReference>
<dbReference type="AlphaFoldDB" id="A0A316TG50"/>
<dbReference type="Proteomes" id="UP000245507">
    <property type="component" value="Unassembled WGS sequence"/>
</dbReference>
<accession>A0A316TG50</accession>
<dbReference type="Pfam" id="PF06386">
    <property type="entry name" value="GvpL_GvpF"/>
    <property type="match status" value="1"/>
</dbReference>
<evidence type="ECO:0000256" key="1">
    <source>
        <dbReference type="ARBA" id="ARBA00022987"/>
    </source>
</evidence>
<organism evidence="4 5">
    <name type="scientific">Nocardioides silvaticus</name>
    <dbReference type="NCBI Taxonomy" id="2201891"/>
    <lineage>
        <taxon>Bacteria</taxon>
        <taxon>Bacillati</taxon>
        <taxon>Actinomycetota</taxon>
        <taxon>Actinomycetes</taxon>
        <taxon>Propionibacteriales</taxon>
        <taxon>Nocardioidaceae</taxon>
        <taxon>Nocardioides</taxon>
    </lineage>
</organism>
<dbReference type="RefSeq" id="WP_109694606.1">
    <property type="nucleotide sequence ID" value="NZ_QGDD01000006.1"/>
</dbReference>
<dbReference type="OrthoDB" id="4864106at2"/>
<protein>
    <submittedName>
        <fullName evidence="4">Gas vesicle synthesis GvpLGvpF</fullName>
    </submittedName>
</protein>
<dbReference type="PANTHER" id="PTHR36852">
    <property type="entry name" value="PROTEIN GVPL 2"/>
    <property type="match status" value="1"/>
</dbReference>
<evidence type="ECO:0000256" key="2">
    <source>
        <dbReference type="ARBA" id="ARBA00035108"/>
    </source>
</evidence>
<evidence type="ECO:0000256" key="3">
    <source>
        <dbReference type="ARBA" id="ARBA00035643"/>
    </source>
</evidence>
<gene>
    <name evidence="4" type="ORF">DJ010_13480</name>
</gene>
<proteinExistence type="inferred from homology"/>
<evidence type="ECO:0000313" key="4">
    <source>
        <dbReference type="EMBL" id="PWN02139.1"/>
    </source>
</evidence>
<keyword evidence="5" id="KW-1185">Reference proteome</keyword>
<comment type="caution">
    <text evidence="4">The sequence shown here is derived from an EMBL/GenBank/DDBJ whole genome shotgun (WGS) entry which is preliminary data.</text>
</comment>